<dbReference type="HOGENOM" id="CLU_042529_14_1_7"/>
<dbReference type="EC" id="1.11.1.24" evidence="3"/>
<dbReference type="STRING" id="207559.Dde_1027"/>
<keyword evidence="7" id="KW-1015">Disulfide bond</keyword>
<dbReference type="PANTHER" id="PTHR42801">
    <property type="entry name" value="THIOREDOXIN-DEPENDENT PEROXIDE REDUCTASE"/>
    <property type="match status" value="1"/>
</dbReference>
<name>Q313R8_OLEA2</name>
<evidence type="ECO:0000256" key="3">
    <source>
        <dbReference type="ARBA" id="ARBA00013017"/>
    </source>
</evidence>
<dbReference type="InterPro" id="IPR013766">
    <property type="entry name" value="Thioredoxin_domain"/>
</dbReference>
<dbReference type="InterPro" id="IPR000866">
    <property type="entry name" value="AhpC/TSA"/>
</dbReference>
<dbReference type="Proteomes" id="UP000002710">
    <property type="component" value="Chromosome"/>
</dbReference>
<organism evidence="15 16">
    <name type="scientific">Oleidesulfovibrio alaskensis (strain ATCC BAA-1058 / DSM 17464 / G20)</name>
    <name type="common">Desulfovibrio alaskensis</name>
    <dbReference type="NCBI Taxonomy" id="207559"/>
    <lineage>
        <taxon>Bacteria</taxon>
        <taxon>Pseudomonadati</taxon>
        <taxon>Thermodesulfobacteriota</taxon>
        <taxon>Desulfovibrionia</taxon>
        <taxon>Desulfovibrionales</taxon>
        <taxon>Desulfovibrionaceae</taxon>
        <taxon>Oleidesulfovibrio</taxon>
    </lineage>
</organism>
<dbReference type="RefSeq" id="WP_011367065.1">
    <property type="nucleotide sequence ID" value="NC_007519.1"/>
</dbReference>
<comment type="subunit">
    <text evidence="2">Monomer.</text>
</comment>
<dbReference type="Gene3D" id="3.40.30.10">
    <property type="entry name" value="Glutaredoxin"/>
    <property type="match status" value="1"/>
</dbReference>
<evidence type="ECO:0000256" key="2">
    <source>
        <dbReference type="ARBA" id="ARBA00011245"/>
    </source>
</evidence>
<evidence type="ECO:0000256" key="5">
    <source>
        <dbReference type="ARBA" id="ARBA00022862"/>
    </source>
</evidence>
<evidence type="ECO:0000256" key="9">
    <source>
        <dbReference type="ARBA" id="ARBA00032824"/>
    </source>
</evidence>
<dbReference type="KEGG" id="dde:Dde_1027"/>
<feature type="domain" description="Thioredoxin" evidence="14">
    <location>
        <begin position="9"/>
        <end position="162"/>
    </location>
</feature>
<keyword evidence="8" id="KW-0676">Redox-active center</keyword>
<evidence type="ECO:0000313" key="16">
    <source>
        <dbReference type="Proteomes" id="UP000002710"/>
    </source>
</evidence>
<dbReference type="Pfam" id="PF00578">
    <property type="entry name" value="AhpC-TSA"/>
    <property type="match status" value="1"/>
</dbReference>
<keyword evidence="4" id="KW-0575">Peroxidase</keyword>
<dbReference type="FunFam" id="3.40.30.10:FF:000007">
    <property type="entry name" value="Thioredoxin-dependent thiol peroxidase"/>
    <property type="match status" value="1"/>
</dbReference>
<accession>Q313R8</accession>
<evidence type="ECO:0000256" key="6">
    <source>
        <dbReference type="ARBA" id="ARBA00023002"/>
    </source>
</evidence>
<keyword evidence="5" id="KW-0049">Antioxidant</keyword>
<protein>
    <recommendedName>
        <fullName evidence="3">thioredoxin-dependent peroxiredoxin</fullName>
        <ecNumber evidence="3">1.11.1.24</ecNumber>
    </recommendedName>
    <alternativeName>
        <fullName evidence="9">Thioredoxin peroxidase</fullName>
    </alternativeName>
    <alternativeName>
        <fullName evidence="11">Thioredoxin-dependent peroxiredoxin Bcp</fullName>
    </alternativeName>
</protein>
<dbReference type="eggNOG" id="COG1225">
    <property type="taxonomic scope" value="Bacteria"/>
</dbReference>
<comment type="similarity">
    <text evidence="10">Belongs to the peroxiredoxin family. BCP/PrxQ subfamily.</text>
</comment>
<feature type="region of interest" description="Disordered" evidence="13">
    <location>
        <begin position="1"/>
        <end position="20"/>
    </location>
</feature>
<evidence type="ECO:0000256" key="1">
    <source>
        <dbReference type="ARBA" id="ARBA00003330"/>
    </source>
</evidence>
<keyword evidence="6" id="KW-0560">Oxidoreductase</keyword>
<dbReference type="PANTHER" id="PTHR42801:SF4">
    <property type="entry name" value="AHPC_TSA FAMILY PROTEIN"/>
    <property type="match status" value="1"/>
</dbReference>
<proteinExistence type="inferred from homology"/>
<evidence type="ECO:0000313" key="15">
    <source>
        <dbReference type="EMBL" id="ABB37828.1"/>
    </source>
</evidence>
<dbReference type="GO" id="GO:0045454">
    <property type="term" value="P:cell redox homeostasis"/>
    <property type="evidence" value="ECO:0007669"/>
    <property type="project" value="TreeGrafter"/>
</dbReference>
<dbReference type="GO" id="GO:0034599">
    <property type="term" value="P:cellular response to oxidative stress"/>
    <property type="evidence" value="ECO:0007669"/>
    <property type="project" value="TreeGrafter"/>
</dbReference>
<evidence type="ECO:0000256" key="13">
    <source>
        <dbReference type="SAM" id="MobiDB-lite"/>
    </source>
</evidence>
<dbReference type="AlphaFoldDB" id="Q313R8"/>
<comment type="function">
    <text evidence="1">Thiol-specific peroxidase that catalyzes the reduction of hydrogen peroxide and organic hydroperoxides to water and alcohols, respectively. Plays a role in cell protection against oxidative stress by detoxifying peroxides and as sensor of hydrogen peroxide-mediated signaling events.</text>
</comment>
<comment type="catalytic activity">
    <reaction evidence="12">
        <text>a hydroperoxide + [thioredoxin]-dithiol = an alcohol + [thioredoxin]-disulfide + H2O</text>
        <dbReference type="Rhea" id="RHEA:62620"/>
        <dbReference type="Rhea" id="RHEA-COMP:10698"/>
        <dbReference type="Rhea" id="RHEA-COMP:10700"/>
        <dbReference type="ChEBI" id="CHEBI:15377"/>
        <dbReference type="ChEBI" id="CHEBI:29950"/>
        <dbReference type="ChEBI" id="CHEBI:30879"/>
        <dbReference type="ChEBI" id="CHEBI:35924"/>
        <dbReference type="ChEBI" id="CHEBI:50058"/>
        <dbReference type="EC" id="1.11.1.24"/>
    </reaction>
</comment>
<evidence type="ECO:0000256" key="11">
    <source>
        <dbReference type="ARBA" id="ARBA00042639"/>
    </source>
</evidence>
<evidence type="ECO:0000256" key="7">
    <source>
        <dbReference type="ARBA" id="ARBA00023157"/>
    </source>
</evidence>
<keyword evidence="16" id="KW-1185">Reference proteome</keyword>
<dbReference type="SUPFAM" id="SSF52833">
    <property type="entry name" value="Thioredoxin-like"/>
    <property type="match status" value="1"/>
</dbReference>
<evidence type="ECO:0000256" key="12">
    <source>
        <dbReference type="ARBA" id="ARBA00049091"/>
    </source>
</evidence>
<gene>
    <name evidence="15" type="ordered locus">Dde_1027</name>
</gene>
<dbReference type="GO" id="GO:0008379">
    <property type="term" value="F:thioredoxin peroxidase activity"/>
    <property type="evidence" value="ECO:0007669"/>
    <property type="project" value="TreeGrafter"/>
</dbReference>
<evidence type="ECO:0000256" key="8">
    <source>
        <dbReference type="ARBA" id="ARBA00023284"/>
    </source>
</evidence>
<dbReference type="CDD" id="cd03017">
    <property type="entry name" value="PRX_BCP"/>
    <property type="match status" value="1"/>
</dbReference>
<dbReference type="InterPro" id="IPR036249">
    <property type="entry name" value="Thioredoxin-like_sf"/>
</dbReference>
<evidence type="ECO:0000256" key="4">
    <source>
        <dbReference type="ARBA" id="ARBA00022559"/>
    </source>
</evidence>
<evidence type="ECO:0000256" key="10">
    <source>
        <dbReference type="ARBA" id="ARBA00038489"/>
    </source>
</evidence>
<dbReference type="GO" id="GO:0005737">
    <property type="term" value="C:cytoplasm"/>
    <property type="evidence" value="ECO:0007669"/>
    <property type="project" value="TreeGrafter"/>
</dbReference>
<sequence>MSVTPAGMPAEGSPAPDFALADKDGTTHTLQSFNGRWLVLYFYPRANTPGCTREGKDFTDLLPRFEALGCTVAGVSPDSLKSLCNFAQKQELAVTLLSDKEKDAASAYGVYRMKKSYGKESPGIVRSTFLIDPAGILRRVWSPVTVDGHAAAVLDALELLADS</sequence>
<dbReference type="InterPro" id="IPR050924">
    <property type="entry name" value="Peroxiredoxin_BCP/PrxQ"/>
</dbReference>
<reference evidence="15 16" key="1">
    <citation type="journal article" date="2011" name="J. Bacteriol.">
        <title>Complete genome sequence and updated annotation of Desulfovibrio alaskensis G20.</title>
        <authorList>
            <person name="Hauser L.J."/>
            <person name="Land M.L."/>
            <person name="Brown S.D."/>
            <person name="Larimer F."/>
            <person name="Keller K.L."/>
            <person name="Rapp-Giles B.J."/>
            <person name="Price M.N."/>
            <person name="Lin M."/>
            <person name="Bruce D.C."/>
            <person name="Detter J.C."/>
            <person name="Tapia R."/>
            <person name="Han C.S."/>
            <person name="Goodwin L.A."/>
            <person name="Cheng J.F."/>
            <person name="Pitluck S."/>
            <person name="Copeland A."/>
            <person name="Lucas S."/>
            <person name="Nolan M."/>
            <person name="Lapidus A.L."/>
            <person name="Palumbo A.V."/>
            <person name="Wall J.D."/>
        </authorList>
    </citation>
    <scope>NUCLEOTIDE SEQUENCE [LARGE SCALE GENOMIC DNA]</scope>
    <source>
        <strain evidence="16">ATCC BAA 1058 / DSM 17464 / G20</strain>
    </source>
</reference>
<dbReference type="PROSITE" id="PS51352">
    <property type="entry name" value="THIOREDOXIN_2"/>
    <property type="match status" value="1"/>
</dbReference>
<dbReference type="EMBL" id="CP000112">
    <property type="protein sequence ID" value="ABB37828.1"/>
    <property type="molecule type" value="Genomic_DNA"/>
</dbReference>
<evidence type="ECO:0000259" key="14">
    <source>
        <dbReference type="PROSITE" id="PS51352"/>
    </source>
</evidence>